<dbReference type="Proteomes" id="UP001257739">
    <property type="component" value="Unassembled WGS sequence"/>
</dbReference>
<comment type="caution">
    <text evidence="4">The sequence shown here is derived from an EMBL/GenBank/DDBJ whole genome shotgun (WGS) entry which is preliminary data.</text>
</comment>
<evidence type="ECO:0000313" key="4">
    <source>
        <dbReference type="EMBL" id="MDR7087328.1"/>
    </source>
</evidence>
<dbReference type="PANTHER" id="PTHR33371:SF19">
    <property type="entry name" value="MCE-FAMILY PROTEIN MCE4A"/>
    <property type="match status" value="1"/>
</dbReference>
<evidence type="ECO:0000259" key="2">
    <source>
        <dbReference type="Pfam" id="PF02470"/>
    </source>
</evidence>
<keyword evidence="1" id="KW-1133">Transmembrane helix</keyword>
<dbReference type="PANTHER" id="PTHR33371">
    <property type="entry name" value="INTERMEMBRANE PHOSPHOLIPID TRANSPORT SYSTEM BINDING PROTEIN MLAD-RELATED"/>
    <property type="match status" value="1"/>
</dbReference>
<organism evidence="4 5">
    <name type="scientific">Aeromicrobium panaciterrae</name>
    <dbReference type="NCBI Taxonomy" id="363861"/>
    <lineage>
        <taxon>Bacteria</taxon>
        <taxon>Bacillati</taxon>
        <taxon>Actinomycetota</taxon>
        <taxon>Actinomycetes</taxon>
        <taxon>Propionibacteriales</taxon>
        <taxon>Nocardioidaceae</taxon>
        <taxon>Aeromicrobium</taxon>
    </lineage>
</organism>
<dbReference type="InterPro" id="IPR005693">
    <property type="entry name" value="Mce"/>
</dbReference>
<protein>
    <submittedName>
        <fullName evidence="4">Phospholipid/cholesterol/gamma-HCH transport system substrate-binding protein</fullName>
    </submittedName>
</protein>
<keyword evidence="1" id="KW-0812">Transmembrane</keyword>
<dbReference type="RefSeq" id="WP_309970749.1">
    <property type="nucleotide sequence ID" value="NZ_JAVDWH010000001.1"/>
</dbReference>
<dbReference type="InterPro" id="IPR052336">
    <property type="entry name" value="MlaD_Phospholipid_Transporter"/>
</dbReference>
<feature type="transmembrane region" description="Helical" evidence="1">
    <location>
        <begin position="20"/>
        <end position="39"/>
    </location>
</feature>
<feature type="domain" description="Mammalian cell entry C-terminal" evidence="3">
    <location>
        <begin position="129"/>
        <end position="346"/>
    </location>
</feature>
<reference evidence="4 5" key="1">
    <citation type="submission" date="2023-07" db="EMBL/GenBank/DDBJ databases">
        <title>Sorghum-associated microbial communities from plants grown in Nebraska, USA.</title>
        <authorList>
            <person name="Schachtman D."/>
        </authorList>
    </citation>
    <scope>NUCLEOTIDE SEQUENCE [LARGE SCALE GENOMIC DNA]</scope>
    <source>
        <strain evidence="4 5">BE248</strain>
    </source>
</reference>
<gene>
    <name evidence="4" type="ORF">J2X11_002167</name>
</gene>
<dbReference type="EMBL" id="JAVDWH010000001">
    <property type="protein sequence ID" value="MDR7087328.1"/>
    <property type="molecule type" value="Genomic_DNA"/>
</dbReference>
<sequence>MIDATMIDPRIDNRGILLRYALVMSVVAALIGTGLLAWGKGMFSDEVRVSAQVDEIGGALAAGADVKVRGVIVGRISSIEARDGGVRLGLVIDGDAASEIPRDVSARILPASVFGTSFVDLAVPEKATATHLAAGQVIEQDRRESTLELQDSLDSTYRVMTAVRPADLSITLGAIADALDGRGEQLGATMETFNSFLQRLETHTPLLKEDLALLAQNLDTFAQVSPDLLAAVDSGLVTARTIVAKRAQLISIMAGGTALADDAERLLADQEKPFVETMRQSAIVVDAVFDKRTGIASGFRNFVSFASKGKGVFSAGPWMATDVIIKTGDDAPYTSADCPVFGPVRGDNCGGAASTSRRSQATAQDDAALLGQIRGLLSGLDANVPTDGGVGQLLIGPYVGEAS</sequence>
<evidence type="ECO:0000256" key="1">
    <source>
        <dbReference type="SAM" id="Phobius"/>
    </source>
</evidence>
<keyword evidence="5" id="KW-1185">Reference proteome</keyword>
<dbReference type="NCBIfam" id="TIGR00996">
    <property type="entry name" value="Mtu_fam_mce"/>
    <property type="match status" value="1"/>
</dbReference>
<evidence type="ECO:0000259" key="3">
    <source>
        <dbReference type="Pfam" id="PF11887"/>
    </source>
</evidence>
<feature type="domain" description="Mce/MlaD" evidence="2">
    <location>
        <begin position="47"/>
        <end position="122"/>
    </location>
</feature>
<name>A0ABU1UQA8_9ACTN</name>
<dbReference type="Pfam" id="PF02470">
    <property type="entry name" value="MlaD"/>
    <property type="match status" value="1"/>
</dbReference>
<accession>A0ABU1UQA8</accession>
<keyword evidence="1" id="KW-0472">Membrane</keyword>
<evidence type="ECO:0000313" key="5">
    <source>
        <dbReference type="Proteomes" id="UP001257739"/>
    </source>
</evidence>
<proteinExistence type="predicted"/>
<dbReference type="InterPro" id="IPR024516">
    <property type="entry name" value="Mce_C"/>
</dbReference>
<dbReference type="InterPro" id="IPR003399">
    <property type="entry name" value="Mce/MlaD"/>
</dbReference>
<dbReference type="Pfam" id="PF11887">
    <property type="entry name" value="Mce4_CUP1"/>
    <property type="match status" value="1"/>
</dbReference>